<evidence type="ECO:0000313" key="1">
    <source>
        <dbReference type="EMBL" id="SKB62069.1"/>
    </source>
</evidence>
<dbReference type="AlphaFoldDB" id="A0A1T5CRI6"/>
<dbReference type="EMBL" id="FUZF01000004">
    <property type="protein sequence ID" value="SKB62069.1"/>
    <property type="molecule type" value="Genomic_DNA"/>
</dbReference>
<keyword evidence="2" id="KW-1185">Reference proteome</keyword>
<gene>
    <name evidence="1" type="ORF">SAMN05660841_01550</name>
</gene>
<proteinExistence type="predicted"/>
<dbReference type="Gene3D" id="1.20.120.450">
    <property type="entry name" value="dinb family like domain"/>
    <property type="match status" value="1"/>
</dbReference>
<name>A0A1T5CRI6_9SPHI</name>
<dbReference type="Proteomes" id="UP000190150">
    <property type="component" value="Unassembled WGS sequence"/>
</dbReference>
<dbReference type="RefSeq" id="WP_079642507.1">
    <property type="nucleotide sequence ID" value="NZ_FUZF01000004.1"/>
</dbReference>
<sequence>MDTAISQKLAVIIPAYRMHTQSFLQVLDGISEEDALKRVDGRTNHLVWMAGNYVNMRYGMAHVLGLPDTDPNHDLFFMGKSLDEKNHYPSLKELLANFHSISAKVYARLLLVTDQELADAFPMGMGIPFIEEDKLNFIGMCIGREDYLCGQMALMRRILNYESIRYDLLTDVDY</sequence>
<organism evidence="1 2">
    <name type="scientific">Sphingobacterium nematocida</name>
    <dbReference type="NCBI Taxonomy" id="1513896"/>
    <lineage>
        <taxon>Bacteria</taxon>
        <taxon>Pseudomonadati</taxon>
        <taxon>Bacteroidota</taxon>
        <taxon>Sphingobacteriia</taxon>
        <taxon>Sphingobacteriales</taxon>
        <taxon>Sphingobacteriaceae</taxon>
        <taxon>Sphingobacterium</taxon>
    </lineage>
</organism>
<accession>A0A1T5CRI6</accession>
<evidence type="ECO:0000313" key="2">
    <source>
        <dbReference type="Proteomes" id="UP000190150"/>
    </source>
</evidence>
<dbReference type="InterPro" id="IPR034660">
    <property type="entry name" value="DinB/YfiT-like"/>
</dbReference>
<dbReference type="OrthoDB" id="979560at2"/>
<evidence type="ECO:0008006" key="3">
    <source>
        <dbReference type="Google" id="ProtNLM"/>
    </source>
</evidence>
<protein>
    <recommendedName>
        <fullName evidence="3">DinB family protein</fullName>
    </recommendedName>
</protein>
<dbReference type="SUPFAM" id="SSF109854">
    <property type="entry name" value="DinB/YfiT-like putative metalloenzymes"/>
    <property type="match status" value="1"/>
</dbReference>
<reference evidence="2" key="1">
    <citation type="submission" date="2017-02" db="EMBL/GenBank/DDBJ databases">
        <authorList>
            <person name="Varghese N."/>
            <person name="Submissions S."/>
        </authorList>
    </citation>
    <scope>NUCLEOTIDE SEQUENCE [LARGE SCALE GENOMIC DNA]</scope>
    <source>
        <strain evidence="2">DSM 24091</strain>
    </source>
</reference>